<name>A0A3P8C5P5_HELPZ</name>
<evidence type="ECO:0000313" key="2">
    <source>
        <dbReference type="EMBL" id="VDP34072.1"/>
    </source>
</evidence>
<accession>A0A3P8C5P5</accession>
<sequence length="251" mass="28518">MSCAISAHRQFCHDFAAAVKEREGVRLAHPPIFSHHPGYDISAYYAQAMVRREQISEQGSDDMPTNSIILAVPKSFGRVLTDFEPEPTVKFVVYNHPGDMADQLDKLPISAAVAIERHLQCGGTLDCFPAPFEKLRQDLWEQMCRVPRKADQCFHGWQVQVFLEQLRDAASNTLRLPRFKLKERKPKEAPNKATTSATATGNHDDDEPAAKKRKLPKRPEVMYLRDPKAKRAEHAPTNLHYFKILCRTVNS</sequence>
<dbReference type="EMBL" id="UZAH01034241">
    <property type="protein sequence ID" value="VDP34072.1"/>
    <property type="molecule type" value="Genomic_DNA"/>
</dbReference>
<evidence type="ECO:0000256" key="1">
    <source>
        <dbReference type="SAM" id="MobiDB-lite"/>
    </source>
</evidence>
<organism evidence="2">
    <name type="scientific">Heligmosomoides polygyrus</name>
    <name type="common">Parasitic roundworm</name>
    <dbReference type="NCBI Taxonomy" id="6339"/>
    <lineage>
        <taxon>Eukaryota</taxon>
        <taxon>Metazoa</taxon>
        <taxon>Ecdysozoa</taxon>
        <taxon>Nematoda</taxon>
        <taxon>Chromadorea</taxon>
        <taxon>Rhabditida</taxon>
        <taxon>Rhabditina</taxon>
        <taxon>Rhabditomorpha</taxon>
        <taxon>Strongyloidea</taxon>
        <taxon>Heligmosomidae</taxon>
        <taxon>Heligmosomoides</taxon>
    </lineage>
</organism>
<dbReference type="OrthoDB" id="5867989at2759"/>
<reference evidence="2" key="1">
    <citation type="submission" date="2018-11" db="EMBL/GenBank/DDBJ databases">
        <authorList>
            <consortium name="Pathogen Informatics"/>
        </authorList>
    </citation>
    <scope>NUCLEOTIDE SEQUENCE [LARGE SCALE GENOMIC DNA]</scope>
</reference>
<gene>
    <name evidence="2" type="ORF">HPBE_LOCUS22674</name>
</gene>
<feature type="compositionally biased region" description="Basic and acidic residues" evidence="1">
    <location>
        <begin position="217"/>
        <end position="229"/>
    </location>
</feature>
<feature type="compositionally biased region" description="Polar residues" evidence="1">
    <location>
        <begin position="192"/>
        <end position="201"/>
    </location>
</feature>
<proteinExistence type="predicted"/>
<dbReference type="AlphaFoldDB" id="A0A3P8C5P5"/>
<feature type="region of interest" description="Disordered" evidence="1">
    <location>
        <begin position="178"/>
        <end position="229"/>
    </location>
</feature>
<protein>
    <submittedName>
        <fullName evidence="2">Uncharacterized protein</fullName>
    </submittedName>
</protein>